<sequence>GDPRVAPPGLRAALLSRMRWGLRGLSGARALPL</sequence>
<gene>
    <name evidence="1" type="ORF">AVDCRST_MAG17-1818</name>
</gene>
<feature type="non-terminal residue" evidence="1">
    <location>
        <position position="1"/>
    </location>
</feature>
<name>A0A6J4SY44_9ACTN</name>
<proteinExistence type="predicted"/>
<protein>
    <submittedName>
        <fullName evidence="1">Uncharacterized protein</fullName>
    </submittedName>
</protein>
<dbReference type="AlphaFoldDB" id="A0A6J4SY44"/>
<evidence type="ECO:0000313" key="1">
    <source>
        <dbReference type="EMBL" id="CAA9508118.1"/>
    </source>
</evidence>
<organism evidence="1">
    <name type="scientific">uncultured Solirubrobacterales bacterium</name>
    <dbReference type="NCBI Taxonomy" id="768556"/>
    <lineage>
        <taxon>Bacteria</taxon>
        <taxon>Bacillati</taxon>
        <taxon>Actinomycetota</taxon>
        <taxon>Thermoleophilia</taxon>
        <taxon>Solirubrobacterales</taxon>
        <taxon>environmental samples</taxon>
    </lineage>
</organism>
<accession>A0A6J4SY44</accession>
<reference evidence="1" key="1">
    <citation type="submission" date="2020-02" db="EMBL/GenBank/DDBJ databases">
        <authorList>
            <person name="Meier V. D."/>
        </authorList>
    </citation>
    <scope>NUCLEOTIDE SEQUENCE</scope>
    <source>
        <strain evidence="1">AVDCRST_MAG17</strain>
    </source>
</reference>
<dbReference type="EMBL" id="CADCVV010000137">
    <property type="protein sequence ID" value="CAA9508118.1"/>
    <property type="molecule type" value="Genomic_DNA"/>
</dbReference>
<feature type="non-terminal residue" evidence="1">
    <location>
        <position position="33"/>
    </location>
</feature>